<dbReference type="EMBL" id="CP023344">
    <property type="protein sequence ID" value="ATC63123.1"/>
    <property type="molecule type" value="Genomic_DNA"/>
</dbReference>
<feature type="chain" id="PRO_5012764439" description="TPM domain-containing protein" evidence="1">
    <location>
        <begin position="23"/>
        <end position="205"/>
    </location>
</feature>
<dbReference type="PROSITE" id="PS51257">
    <property type="entry name" value="PROKAR_LIPOPROTEIN"/>
    <property type="match status" value="1"/>
</dbReference>
<proteinExistence type="predicted"/>
<accession>A0A290Q3W5</accession>
<evidence type="ECO:0000256" key="1">
    <source>
        <dbReference type="SAM" id="SignalP"/>
    </source>
</evidence>
<reference evidence="2" key="1">
    <citation type="submission" date="2017-09" db="EMBL/GenBank/DDBJ databases">
        <title>Complete genome sequence of Verrucomicrobial strain HZ-65, isolated from freshwater.</title>
        <authorList>
            <person name="Choi A."/>
        </authorList>
    </citation>
    <scope>NUCLEOTIDE SEQUENCE [LARGE SCALE GENOMIC DNA]</scope>
    <source>
        <strain evidence="2">HZ-65</strain>
    </source>
</reference>
<dbReference type="Proteomes" id="UP000217265">
    <property type="component" value="Chromosome"/>
</dbReference>
<evidence type="ECO:0008006" key="4">
    <source>
        <dbReference type="Google" id="ProtNLM"/>
    </source>
</evidence>
<sequence>MKLMLPLLPLILATACVQHVFSATPPTPPPPALSSAPSLPVYFDNSADVVPSDPAWSAALNEKLAAFKASHGITFIVRLHAKSPSAEEDKVPGAYMRTLAAKLGTVQSGVLAVYFADEDDWRLWIGDDLTARFSGKSGTPKELTKSGAIHDAKEALFATATAKRDTIFTALQKAAPADQPPLPARRTQLYADALVDELIKIFTNK</sequence>
<evidence type="ECO:0000313" key="2">
    <source>
        <dbReference type="EMBL" id="ATC63123.1"/>
    </source>
</evidence>
<protein>
    <recommendedName>
        <fullName evidence="4">TPM domain-containing protein</fullName>
    </recommendedName>
</protein>
<dbReference type="OrthoDB" id="9807797at2"/>
<feature type="signal peptide" evidence="1">
    <location>
        <begin position="1"/>
        <end position="22"/>
    </location>
</feature>
<dbReference type="AlphaFoldDB" id="A0A290Q3W5"/>
<dbReference type="KEGG" id="vbh:CMV30_03655"/>
<keyword evidence="3" id="KW-1185">Reference proteome</keyword>
<gene>
    <name evidence="2" type="ORF">CMV30_03655</name>
</gene>
<dbReference type="RefSeq" id="WP_096054755.1">
    <property type="nucleotide sequence ID" value="NZ_CP023344.1"/>
</dbReference>
<keyword evidence="1" id="KW-0732">Signal</keyword>
<evidence type="ECO:0000313" key="3">
    <source>
        <dbReference type="Proteomes" id="UP000217265"/>
    </source>
</evidence>
<name>A0A290Q3W5_9BACT</name>
<organism evidence="2 3">
    <name type="scientific">Nibricoccus aquaticus</name>
    <dbReference type="NCBI Taxonomy" id="2576891"/>
    <lineage>
        <taxon>Bacteria</taxon>
        <taxon>Pseudomonadati</taxon>
        <taxon>Verrucomicrobiota</taxon>
        <taxon>Opitutia</taxon>
        <taxon>Opitutales</taxon>
        <taxon>Opitutaceae</taxon>
        <taxon>Nibricoccus</taxon>
    </lineage>
</organism>